<evidence type="ECO:0000313" key="8">
    <source>
        <dbReference type="EMBL" id="KFN45571.1"/>
    </source>
</evidence>
<dbReference type="PANTHER" id="PTHR45138:SF9">
    <property type="entry name" value="DIGUANYLATE CYCLASE DGCM-RELATED"/>
    <property type="match status" value="1"/>
</dbReference>
<dbReference type="RefSeq" id="WP_043804135.1">
    <property type="nucleotide sequence ID" value="NZ_AVCH01000180.1"/>
</dbReference>
<evidence type="ECO:0000256" key="3">
    <source>
        <dbReference type="ARBA" id="ARBA00034247"/>
    </source>
</evidence>
<dbReference type="GO" id="GO:1902201">
    <property type="term" value="P:negative regulation of bacterial-type flagellum-dependent cell motility"/>
    <property type="evidence" value="ECO:0007669"/>
    <property type="project" value="TreeGrafter"/>
</dbReference>
<keyword evidence="5" id="KW-1133">Transmembrane helix</keyword>
<dbReference type="eggNOG" id="COG3292">
    <property type="taxonomic scope" value="Bacteria"/>
</dbReference>
<dbReference type="Gene3D" id="2.60.40.10">
    <property type="entry name" value="Immunoglobulins"/>
    <property type="match status" value="1"/>
</dbReference>
<dbReference type="FunFam" id="3.30.70.270:FF:000001">
    <property type="entry name" value="Diguanylate cyclase domain protein"/>
    <property type="match status" value="1"/>
</dbReference>
<dbReference type="GO" id="GO:0043709">
    <property type="term" value="P:cell adhesion involved in single-species biofilm formation"/>
    <property type="evidence" value="ECO:0007669"/>
    <property type="project" value="TreeGrafter"/>
</dbReference>
<feature type="domain" description="GGDEF" evidence="7">
    <location>
        <begin position="829"/>
        <end position="957"/>
    </location>
</feature>
<dbReference type="Pfam" id="PF00990">
    <property type="entry name" value="GGDEF"/>
    <property type="match status" value="1"/>
</dbReference>
<comment type="cofactor">
    <cofactor evidence="1">
        <name>Mg(2+)</name>
        <dbReference type="ChEBI" id="CHEBI:18420"/>
    </cofactor>
</comment>
<dbReference type="Proteomes" id="UP000029392">
    <property type="component" value="Unassembled WGS sequence"/>
</dbReference>
<dbReference type="Gene3D" id="2.130.10.10">
    <property type="entry name" value="YVTN repeat-like/Quinoprotein amine dehydrogenase"/>
    <property type="match status" value="1"/>
</dbReference>
<dbReference type="STRING" id="1384054.N790_09715"/>
<keyword evidence="9" id="KW-1185">Reference proteome</keyword>
<dbReference type="SUPFAM" id="SSF63829">
    <property type="entry name" value="Calcium-dependent phosphotriesterase"/>
    <property type="match status" value="1"/>
</dbReference>
<dbReference type="GO" id="GO:0052621">
    <property type="term" value="F:diguanylate cyclase activity"/>
    <property type="evidence" value="ECO:0007669"/>
    <property type="project" value="UniProtKB-EC"/>
</dbReference>
<dbReference type="SMART" id="SM00267">
    <property type="entry name" value="GGDEF"/>
    <property type="match status" value="1"/>
</dbReference>
<protein>
    <recommendedName>
        <fullName evidence="2">diguanylate cyclase</fullName>
        <ecNumber evidence="2">2.7.7.65</ecNumber>
    </recommendedName>
</protein>
<sequence length="957" mass="104870">MRLSRLLPAVLLVAAWAALASAQPRPVQGEPLSRQYTSEETRSAPTHLALATSASGELYVGNLEGVLRFNGVDWDLTSLPGRSAARSLALGADGRIYVGGYDTFGRLVPDGEGGHRYEELLDAAGLAGDSRLLGFVQEVVATAEGVYFRAEDRLVLLPYDGAGKPKNWPLDSEVRSFYPANGQLYSRVHGKGLCRFEDGRFELLPGGEQFAKVPLPGLLARGDGLLLIARSGLFRANEKGITRIPGEASDLLAGERSYVFQELADASVVIGTLDGKLIRVDAGYQLREQLDLGVFSVIALNVDREGGLWVATEGNLVRLSLPSAWSFLGAKQGITGSPNDFEWHDGALWLATSQGVQRMTADETGQPRTEALGWTEYEAYSLHSTDAGLLAGVREGLLVLDPGASQPRTLYTHPNHGVYALQPSRHDPDLMFAVTGTELLLLSRARGRWELAHVVALEDISLSGLEEGAPGELWMGDTRGPVQRWQLDLPTGEVTRREVFDDSRGLVVDAQFGTSVYQLDGRIHAISRDAGFRFDGERFVADDAPPFTLGDRRNELQVAETPLGAYAYTTRELWHRAPGESTWNAVYPGGRGLAGYSYLRVNRDGVLRIATWSGLLQFNPLESAPAPQPLQLAMESVLARSEKGETRALPLRSGDEPVKVPPGHSLSMRFSMVSMESGAEFRYLLHGVTPGWSNWADRDLFIRALPAGDYALEVQGRTGTGRQPAGITYRFQVQPRWYEQLWVLGLVATALLAGGLVVALWLVRQRTERFLEANRRLEARIAERTHELEDVNRKLAELATEDALTGVANRRALENGLRREWYRCLDQRRPLSVLMIDVDHFKAYNDAHGHLEGDVQLKGIAQRLNQQHDPQRELLARYGGEEFALLLPGVHPAEAVRRAEQIRAAIASSDAGMTVSIGVAGFVPDVQVEPDSLLRRADAALYGAKRAGRNRVQADAG</sequence>
<evidence type="ECO:0000256" key="5">
    <source>
        <dbReference type="SAM" id="Phobius"/>
    </source>
</evidence>
<dbReference type="SUPFAM" id="SSF55073">
    <property type="entry name" value="Nucleotide cyclase"/>
    <property type="match status" value="1"/>
</dbReference>
<name>A0A091B1K8_9GAMM</name>
<dbReference type="EMBL" id="AVCH01000180">
    <property type="protein sequence ID" value="KFN45571.1"/>
    <property type="molecule type" value="Genomic_DNA"/>
</dbReference>
<organism evidence="8 9">
    <name type="scientific">Arenimonas malthae CC-JY-1</name>
    <dbReference type="NCBI Taxonomy" id="1384054"/>
    <lineage>
        <taxon>Bacteria</taxon>
        <taxon>Pseudomonadati</taxon>
        <taxon>Pseudomonadota</taxon>
        <taxon>Gammaproteobacteria</taxon>
        <taxon>Lysobacterales</taxon>
        <taxon>Lysobacteraceae</taxon>
        <taxon>Arenimonas</taxon>
    </lineage>
</organism>
<comment type="catalytic activity">
    <reaction evidence="3">
        <text>2 GTP = 3',3'-c-di-GMP + 2 diphosphate</text>
        <dbReference type="Rhea" id="RHEA:24898"/>
        <dbReference type="ChEBI" id="CHEBI:33019"/>
        <dbReference type="ChEBI" id="CHEBI:37565"/>
        <dbReference type="ChEBI" id="CHEBI:58805"/>
        <dbReference type="EC" id="2.7.7.65"/>
    </reaction>
</comment>
<dbReference type="InterPro" id="IPR000160">
    <property type="entry name" value="GGDEF_dom"/>
</dbReference>
<dbReference type="PANTHER" id="PTHR45138">
    <property type="entry name" value="REGULATORY COMPONENTS OF SENSORY TRANSDUCTION SYSTEM"/>
    <property type="match status" value="1"/>
</dbReference>
<feature type="signal peptide" evidence="6">
    <location>
        <begin position="1"/>
        <end position="22"/>
    </location>
</feature>
<dbReference type="OrthoDB" id="176203at2"/>
<dbReference type="EC" id="2.7.7.65" evidence="2"/>
<dbReference type="PATRIC" id="fig|1384054.3.peg.2053"/>
<dbReference type="InterPro" id="IPR043128">
    <property type="entry name" value="Rev_trsase/Diguanyl_cyclase"/>
</dbReference>
<dbReference type="PROSITE" id="PS50887">
    <property type="entry name" value="GGDEF"/>
    <property type="match status" value="1"/>
</dbReference>
<comment type="caution">
    <text evidence="8">The sequence shown here is derived from an EMBL/GenBank/DDBJ whole genome shotgun (WGS) entry which is preliminary data.</text>
</comment>
<evidence type="ECO:0000256" key="6">
    <source>
        <dbReference type="SAM" id="SignalP"/>
    </source>
</evidence>
<evidence type="ECO:0000313" key="9">
    <source>
        <dbReference type="Proteomes" id="UP000029392"/>
    </source>
</evidence>
<dbReference type="InterPro" id="IPR050469">
    <property type="entry name" value="Diguanylate_Cyclase"/>
</dbReference>
<keyword evidence="5" id="KW-0472">Membrane</keyword>
<reference evidence="8 9" key="1">
    <citation type="submission" date="2013-09" db="EMBL/GenBank/DDBJ databases">
        <title>Genome sequencing of Arenimonas malthae.</title>
        <authorList>
            <person name="Chen F."/>
            <person name="Wang G."/>
        </authorList>
    </citation>
    <scope>NUCLEOTIDE SEQUENCE [LARGE SCALE GENOMIC DNA]</scope>
    <source>
        <strain evidence="8 9">CC-JY-1</strain>
    </source>
</reference>
<dbReference type="Gene3D" id="3.30.70.270">
    <property type="match status" value="1"/>
</dbReference>
<dbReference type="GO" id="GO:0005886">
    <property type="term" value="C:plasma membrane"/>
    <property type="evidence" value="ECO:0007669"/>
    <property type="project" value="TreeGrafter"/>
</dbReference>
<dbReference type="InterPro" id="IPR013783">
    <property type="entry name" value="Ig-like_fold"/>
</dbReference>
<dbReference type="InterPro" id="IPR029787">
    <property type="entry name" value="Nucleotide_cyclase"/>
</dbReference>
<keyword evidence="4" id="KW-0175">Coiled coil</keyword>
<evidence type="ECO:0000256" key="2">
    <source>
        <dbReference type="ARBA" id="ARBA00012528"/>
    </source>
</evidence>
<dbReference type="NCBIfam" id="TIGR00254">
    <property type="entry name" value="GGDEF"/>
    <property type="match status" value="1"/>
</dbReference>
<evidence type="ECO:0000256" key="4">
    <source>
        <dbReference type="SAM" id="Coils"/>
    </source>
</evidence>
<keyword evidence="5" id="KW-0812">Transmembrane</keyword>
<gene>
    <name evidence="8" type="ORF">N790_09715</name>
</gene>
<accession>A0A091B1K8</accession>
<dbReference type="CDD" id="cd01949">
    <property type="entry name" value="GGDEF"/>
    <property type="match status" value="1"/>
</dbReference>
<evidence type="ECO:0000259" key="7">
    <source>
        <dbReference type="PROSITE" id="PS50887"/>
    </source>
</evidence>
<feature type="chain" id="PRO_5001869134" description="diguanylate cyclase" evidence="6">
    <location>
        <begin position="23"/>
        <end position="957"/>
    </location>
</feature>
<dbReference type="InterPro" id="IPR015943">
    <property type="entry name" value="WD40/YVTN_repeat-like_dom_sf"/>
</dbReference>
<evidence type="ECO:0000256" key="1">
    <source>
        <dbReference type="ARBA" id="ARBA00001946"/>
    </source>
</evidence>
<keyword evidence="6" id="KW-0732">Signal</keyword>
<dbReference type="eggNOG" id="COG3706">
    <property type="taxonomic scope" value="Bacteria"/>
</dbReference>
<feature type="transmembrane region" description="Helical" evidence="5">
    <location>
        <begin position="741"/>
        <end position="763"/>
    </location>
</feature>
<feature type="coiled-coil region" evidence="4">
    <location>
        <begin position="774"/>
        <end position="801"/>
    </location>
</feature>
<dbReference type="AlphaFoldDB" id="A0A091B1K8"/>
<proteinExistence type="predicted"/>